<organism evidence="1 2">
    <name type="scientific">Xanthomonas boreopolis</name>
    <dbReference type="NCBI Taxonomy" id="86183"/>
    <lineage>
        <taxon>Bacteria</taxon>
        <taxon>Pseudomonadati</taxon>
        <taxon>Pseudomonadota</taxon>
        <taxon>Gammaproteobacteria</taxon>
        <taxon>Lysobacterales</taxon>
        <taxon>Lysobacteraceae</taxon>
        <taxon>Xanthomonas</taxon>
    </lineage>
</organism>
<gene>
    <name evidence="1" type="ORF">GCM10009090_36670</name>
</gene>
<keyword evidence="2" id="KW-1185">Reference proteome</keyword>
<dbReference type="PANTHER" id="PTHR35370">
    <property type="entry name" value="CYTOPLASMIC PROTEIN-RELATED-RELATED"/>
    <property type="match status" value="1"/>
</dbReference>
<evidence type="ECO:0008006" key="3">
    <source>
        <dbReference type="Google" id="ProtNLM"/>
    </source>
</evidence>
<evidence type="ECO:0000313" key="2">
    <source>
        <dbReference type="Proteomes" id="UP000623958"/>
    </source>
</evidence>
<dbReference type="Proteomes" id="UP000623958">
    <property type="component" value="Unassembled WGS sequence"/>
</dbReference>
<dbReference type="InterPro" id="IPR010272">
    <property type="entry name" value="T6SS_TssF"/>
</dbReference>
<dbReference type="EMBL" id="BNBA01000049">
    <property type="protein sequence ID" value="GHH60819.1"/>
    <property type="molecule type" value="Genomic_DNA"/>
</dbReference>
<dbReference type="Pfam" id="PF05947">
    <property type="entry name" value="T6SS_TssF"/>
    <property type="match status" value="1"/>
</dbReference>
<reference evidence="1" key="2">
    <citation type="submission" date="2020-09" db="EMBL/GenBank/DDBJ databases">
        <authorList>
            <person name="Sun Q."/>
            <person name="Ohkuma M."/>
        </authorList>
    </citation>
    <scope>NUCLEOTIDE SEQUENCE</scope>
    <source>
        <strain evidence="1">JCM 13306</strain>
    </source>
</reference>
<proteinExistence type="predicted"/>
<dbReference type="AlphaFoldDB" id="A0A919FCH6"/>
<comment type="caution">
    <text evidence="1">The sequence shown here is derived from an EMBL/GenBank/DDBJ whole genome shotgun (WGS) entry which is preliminary data.</text>
</comment>
<accession>A0A919FCH6</accession>
<name>A0A919FCH6_9XANT</name>
<dbReference type="PANTHER" id="PTHR35370:SF1">
    <property type="entry name" value="TYPE VI SECRETION SYSTEM COMPONENT TSSF1"/>
    <property type="match status" value="1"/>
</dbReference>
<dbReference type="NCBIfam" id="TIGR03359">
    <property type="entry name" value="VI_chp_6"/>
    <property type="match status" value="1"/>
</dbReference>
<reference evidence="1" key="1">
    <citation type="journal article" date="2014" name="Int. J. Syst. Evol. Microbiol.">
        <title>Complete genome sequence of Corynebacterium casei LMG S-19264T (=DSM 44701T), isolated from a smear-ripened cheese.</title>
        <authorList>
            <consortium name="US DOE Joint Genome Institute (JGI-PGF)"/>
            <person name="Walter F."/>
            <person name="Albersmeier A."/>
            <person name="Kalinowski J."/>
            <person name="Ruckert C."/>
        </authorList>
    </citation>
    <scope>NUCLEOTIDE SEQUENCE</scope>
    <source>
        <strain evidence="1">JCM 13306</strain>
    </source>
</reference>
<dbReference type="RefSeq" id="WP_140727924.1">
    <property type="nucleotide sequence ID" value="NZ_BNBA01000049.1"/>
</dbReference>
<dbReference type="PIRSF" id="PIRSF028304">
    <property type="entry name" value="UCP028304"/>
    <property type="match status" value="1"/>
</dbReference>
<protein>
    <recommendedName>
        <fullName evidence="3">Type VI secretion system protein ImpG</fullName>
    </recommendedName>
</protein>
<evidence type="ECO:0000313" key="1">
    <source>
        <dbReference type="EMBL" id="GHH60819.1"/>
    </source>
</evidence>
<sequence length="611" mass="67577">MQDLLPYYERELAYLRRYGREFAERYPKIAGRLQLSAEGSQDPHVERLIEAFALMGARISKRIEDDYPEFTDALLDVLYPHYLRPFPSCSVAYFDMEGVAAKLSAPLVVPRGTMLQSRLVRGISCRFRTAYDVLLAPVGVRAADYRAVAEAPLAVSLPPGSGGQISLSFGLLSDQIGFADLAGRKLRFFVDGEPSFCAALRDALALGVRAAYVEADGSGRWQRLQANPLEAVGFAEDEALVDFPARSHPAYRLLTELFAFPEKFGFFDLPLDTVARGAVRWFTVHLVLKATPPDRAANLVLEELGTKNVKLGCTPIVNLFEQGGEPIRVTHRTVNYPVVADARRAFAYEVHSIDSVYRVRQTPQGESIQEFRPFYSLHHGEDPERTGQYWVARRDEDVARQSPGYETELSFIDLDFNPAAPQTDVVSVRLTCSNRDLPTQLAHGVAGGDLSIEGGTPARAISLLRKPSRPLRFRQGKGAQWRLISHLSLNQLSLTGSGLPALKEMLRLYDLSGNSVSSRQIDGIVAIDQHPVTAWMSGSRFASMVRGLEVRLTISESHFVGTGIAAFAHVMDRFFALYVHANSFTRLVLVSSDSGEEIVRCPARSGESILA</sequence>